<evidence type="ECO:0000256" key="2">
    <source>
        <dbReference type="ARBA" id="ARBA00022679"/>
    </source>
</evidence>
<accession>A0A7G5BS85</accession>
<dbReference type="GO" id="GO:0005829">
    <property type="term" value="C:cytosol"/>
    <property type="evidence" value="ECO:0007669"/>
    <property type="project" value="TreeGrafter"/>
</dbReference>
<dbReference type="InterPro" id="IPR055066">
    <property type="entry name" value="AASDHPPT_N"/>
</dbReference>
<feature type="domain" description="4'-phosphopantetheinyl transferase N-terminal" evidence="4">
    <location>
        <begin position="43"/>
        <end position="125"/>
    </location>
</feature>
<dbReference type="InterPro" id="IPR050559">
    <property type="entry name" value="P-Pant_transferase_sf"/>
</dbReference>
<dbReference type="GO" id="GO:0000287">
    <property type="term" value="F:magnesium ion binding"/>
    <property type="evidence" value="ECO:0007669"/>
    <property type="project" value="InterPro"/>
</dbReference>
<gene>
    <name evidence="5" type="ORF">FPL14_00300</name>
</gene>
<comment type="similarity">
    <text evidence="1">Belongs to the P-Pant transferase superfamily. Gsp/Sfp/HetI/AcpT family.</text>
</comment>
<keyword evidence="6" id="KW-1185">Reference proteome</keyword>
<evidence type="ECO:0000259" key="3">
    <source>
        <dbReference type="Pfam" id="PF01648"/>
    </source>
</evidence>
<dbReference type="InterPro" id="IPR008278">
    <property type="entry name" value="4-PPantetheinyl_Trfase_dom"/>
</dbReference>
<dbReference type="Gene3D" id="3.90.470.20">
    <property type="entry name" value="4'-phosphopantetheinyl transferase domain"/>
    <property type="match status" value="2"/>
</dbReference>
<dbReference type="SUPFAM" id="SSF56214">
    <property type="entry name" value="4'-phosphopantetheinyl transferase"/>
    <property type="match status" value="2"/>
</dbReference>
<evidence type="ECO:0000313" key="5">
    <source>
        <dbReference type="EMBL" id="QMV39819.1"/>
    </source>
</evidence>
<proteinExistence type="inferred from homology"/>
<evidence type="ECO:0000256" key="1">
    <source>
        <dbReference type="ARBA" id="ARBA00010990"/>
    </source>
</evidence>
<name>A0A7G5BS85_9BACL</name>
<organism evidence="5 6">
    <name type="scientific">Cohnella cholangitidis</name>
    <dbReference type="NCBI Taxonomy" id="2598458"/>
    <lineage>
        <taxon>Bacteria</taxon>
        <taxon>Bacillati</taxon>
        <taxon>Bacillota</taxon>
        <taxon>Bacilli</taxon>
        <taxon>Bacillales</taxon>
        <taxon>Paenibacillaceae</taxon>
        <taxon>Cohnella</taxon>
    </lineage>
</organism>
<reference evidence="5 6" key="1">
    <citation type="submission" date="2019-07" db="EMBL/GenBank/DDBJ databases">
        <authorList>
            <person name="Kim J.K."/>
            <person name="Cheong H.-M."/>
            <person name="Choi Y."/>
            <person name="Hwang K.J."/>
            <person name="Lee S."/>
            <person name="Choi C."/>
        </authorList>
    </citation>
    <scope>NUCLEOTIDE SEQUENCE [LARGE SCALE GENOMIC DNA]</scope>
    <source>
        <strain evidence="5 6">KS 22</strain>
    </source>
</reference>
<protein>
    <submittedName>
        <fullName evidence="5">4'-phosphopantetheinyl transferase superfamily protein</fullName>
    </submittedName>
</protein>
<dbReference type="EMBL" id="CP041969">
    <property type="protein sequence ID" value="QMV39819.1"/>
    <property type="molecule type" value="Genomic_DNA"/>
</dbReference>
<dbReference type="GO" id="GO:0008897">
    <property type="term" value="F:holo-[acyl-carrier-protein] synthase activity"/>
    <property type="evidence" value="ECO:0007669"/>
    <property type="project" value="InterPro"/>
</dbReference>
<dbReference type="KEGG" id="cchl:FPL14_00300"/>
<keyword evidence="2 5" id="KW-0808">Transferase</keyword>
<dbReference type="Pfam" id="PF22624">
    <property type="entry name" value="AASDHPPT_N"/>
    <property type="match status" value="1"/>
</dbReference>
<dbReference type="AlphaFoldDB" id="A0A7G5BS85"/>
<dbReference type="PANTHER" id="PTHR12215">
    <property type="entry name" value="PHOSPHOPANTETHEINE TRANSFERASE"/>
    <property type="match status" value="1"/>
</dbReference>
<dbReference type="PANTHER" id="PTHR12215:SF10">
    <property type="entry name" value="L-AMINOADIPATE-SEMIALDEHYDE DEHYDROGENASE-PHOSPHOPANTETHEINYL TRANSFERASE"/>
    <property type="match status" value="1"/>
</dbReference>
<dbReference type="GO" id="GO:0019878">
    <property type="term" value="P:lysine biosynthetic process via aminoadipic acid"/>
    <property type="evidence" value="ECO:0007669"/>
    <property type="project" value="TreeGrafter"/>
</dbReference>
<dbReference type="InterPro" id="IPR037143">
    <property type="entry name" value="4-PPantetheinyl_Trfase_dom_sf"/>
</dbReference>
<feature type="domain" description="4'-phosphopantetheinyl transferase" evidence="3">
    <location>
        <begin position="129"/>
        <end position="213"/>
    </location>
</feature>
<dbReference type="RefSeq" id="WP_182301151.1">
    <property type="nucleotide sequence ID" value="NZ_CP041969.1"/>
</dbReference>
<dbReference type="Proteomes" id="UP000515679">
    <property type="component" value="Chromosome"/>
</dbReference>
<evidence type="ECO:0000313" key="6">
    <source>
        <dbReference type="Proteomes" id="UP000515679"/>
    </source>
</evidence>
<sequence>MRLPRDEVAHAAETACEPDRPDERVKLYAVKAERPLPRELHAQFLALCSPFRRDKLRRYVREEDARRSLMAEMLLRAALRKDWLKRSDGVPLVFEENAYGKPNLTGVPRVHFNLSHSGDWCACAVSESPIGVDVEQVRQQELGWADKLLAEDEKIELHATAGIERLKRFFEIWTLKESYVKALGKGLSHGLNTFSVAKTSVSRLEPYRVTGYWLDDRHPAAVCALAAIPQQWTILSPNGVGNLLVNDIEAMRGECRE</sequence>
<dbReference type="Pfam" id="PF01648">
    <property type="entry name" value="ACPS"/>
    <property type="match status" value="1"/>
</dbReference>
<evidence type="ECO:0000259" key="4">
    <source>
        <dbReference type="Pfam" id="PF22624"/>
    </source>
</evidence>